<dbReference type="EMBL" id="BMKR01000061">
    <property type="protein sequence ID" value="GGG13264.1"/>
    <property type="molecule type" value="Genomic_DNA"/>
</dbReference>
<name>A0A917D6Z6_9BACL</name>
<dbReference type="Pfam" id="PF00015">
    <property type="entry name" value="MCPsignal"/>
    <property type="match status" value="1"/>
</dbReference>
<dbReference type="Proteomes" id="UP000637643">
    <property type="component" value="Unassembled WGS sequence"/>
</dbReference>
<evidence type="ECO:0000256" key="1">
    <source>
        <dbReference type="ARBA" id="ARBA00023224"/>
    </source>
</evidence>
<accession>A0A917D6Z6</accession>
<evidence type="ECO:0000256" key="2">
    <source>
        <dbReference type="ARBA" id="ARBA00029447"/>
    </source>
</evidence>
<dbReference type="SMART" id="SM00283">
    <property type="entry name" value="MA"/>
    <property type="match status" value="1"/>
</dbReference>
<evidence type="ECO:0000259" key="4">
    <source>
        <dbReference type="PROSITE" id="PS50111"/>
    </source>
</evidence>
<comment type="similarity">
    <text evidence="2">Belongs to the methyl-accepting chemotaxis (MCP) protein family.</text>
</comment>
<evidence type="ECO:0000313" key="6">
    <source>
        <dbReference type="Proteomes" id="UP000637643"/>
    </source>
</evidence>
<sequence>MDDASNLAAVGMQSVETAIRQMSAVSTNVSHVSAMVKGLGEHSKEIGDIIAIITEIANQTNLLSLNAAIEAARAGEHGRGFAVVAGEVRKLAEKTAESGKRVSEVIHSIQLNTNEAIAMVAQGEKEVGLGIDAVQTAGRSFTEIEASIQEINEQIKGVSDASLEMSQETHELVLAFEQINQITAASSEGTHDVSASAQEQLASVEEIAAASRLLSELAQELQGSISKFTV</sequence>
<protein>
    <recommendedName>
        <fullName evidence="4">Methyl-accepting transducer domain-containing protein</fullName>
    </recommendedName>
</protein>
<comment type="caution">
    <text evidence="5">The sequence shown here is derived from an EMBL/GenBank/DDBJ whole genome shotgun (WGS) entry which is preliminary data.</text>
</comment>
<dbReference type="PANTHER" id="PTHR32089">
    <property type="entry name" value="METHYL-ACCEPTING CHEMOTAXIS PROTEIN MCPB"/>
    <property type="match status" value="1"/>
</dbReference>
<dbReference type="InterPro" id="IPR004090">
    <property type="entry name" value="Chemotax_Me-accpt_rcpt"/>
</dbReference>
<dbReference type="GO" id="GO:0006935">
    <property type="term" value="P:chemotaxis"/>
    <property type="evidence" value="ECO:0007669"/>
    <property type="project" value="InterPro"/>
</dbReference>
<dbReference type="Gene3D" id="1.10.287.950">
    <property type="entry name" value="Methyl-accepting chemotaxis protein"/>
    <property type="match status" value="1"/>
</dbReference>
<keyword evidence="6" id="KW-1185">Reference proteome</keyword>
<reference evidence="5" key="1">
    <citation type="journal article" date="2014" name="Int. J. Syst. Evol. Microbiol.">
        <title>Complete genome sequence of Corynebacterium casei LMG S-19264T (=DSM 44701T), isolated from a smear-ripened cheese.</title>
        <authorList>
            <consortium name="US DOE Joint Genome Institute (JGI-PGF)"/>
            <person name="Walter F."/>
            <person name="Albersmeier A."/>
            <person name="Kalinowski J."/>
            <person name="Ruckert C."/>
        </authorList>
    </citation>
    <scope>NUCLEOTIDE SEQUENCE</scope>
    <source>
        <strain evidence="5">CGMCC 1.16134</strain>
    </source>
</reference>
<keyword evidence="1 3" id="KW-0807">Transducer</keyword>
<dbReference type="GO" id="GO:0004888">
    <property type="term" value="F:transmembrane signaling receptor activity"/>
    <property type="evidence" value="ECO:0007669"/>
    <property type="project" value="InterPro"/>
</dbReference>
<dbReference type="GO" id="GO:0016020">
    <property type="term" value="C:membrane"/>
    <property type="evidence" value="ECO:0007669"/>
    <property type="project" value="InterPro"/>
</dbReference>
<proteinExistence type="inferred from homology"/>
<dbReference type="AlphaFoldDB" id="A0A917D6Z6"/>
<dbReference type="PANTHER" id="PTHR32089:SF112">
    <property type="entry name" value="LYSOZYME-LIKE PROTEIN-RELATED"/>
    <property type="match status" value="1"/>
</dbReference>
<dbReference type="GO" id="GO:0007165">
    <property type="term" value="P:signal transduction"/>
    <property type="evidence" value="ECO:0007669"/>
    <property type="project" value="UniProtKB-KW"/>
</dbReference>
<dbReference type="PROSITE" id="PS50111">
    <property type="entry name" value="CHEMOTAXIS_TRANSDUC_2"/>
    <property type="match status" value="1"/>
</dbReference>
<dbReference type="InterPro" id="IPR004089">
    <property type="entry name" value="MCPsignal_dom"/>
</dbReference>
<dbReference type="SUPFAM" id="SSF58104">
    <property type="entry name" value="Methyl-accepting chemotaxis protein (MCP) signaling domain"/>
    <property type="match status" value="1"/>
</dbReference>
<evidence type="ECO:0000313" key="5">
    <source>
        <dbReference type="EMBL" id="GGG13264.1"/>
    </source>
</evidence>
<gene>
    <name evidence="5" type="ORF">GCM10010912_67140</name>
</gene>
<feature type="domain" description="Methyl-accepting transducer" evidence="4">
    <location>
        <begin position="1"/>
        <end position="180"/>
    </location>
</feature>
<reference evidence="5" key="2">
    <citation type="submission" date="2020-09" db="EMBL/GenBank/DDBJ databases">
        <authorList>
            <person name="Sun Q."/>
            <person name="Zhou Y."/>
        </authorList>
    </citation>
    <scope>NUCLEOTIDE SEQUENCE</scope>
    <source>
        <strain evidence="5">CGMCC 1.16134</strain>
    </source>
</reference>
<dbReference type="PRINTS" id="PR00260">
    <property type="entry name" value="CHEMTRNSDUCR"/>
</dbReference>
<evidence type="ECO:0000256" key="3">
    <source>
        <dbReference type="PROSITE-ProRule" id="PRU00284"/>
    </source>
</evidence>
<organism evidence="5 6">
    <name type="scientific">Paenibacillus albidus</name>
    <dbReference type="NCBI Taxonomy" id="2041023"/>
    <lineage>
        <taxon>Bacteria</taxon>
        <taxon>Bacillati</taxon>
        <taxon>Bacillota</taxon>
        <taxon>Bacilli</taxon>
        <taxon>Bacillales</taxon>
        <taxon>Paenibacillaceae</taxon>
        <taxon>Paenibacillus</taxon>
    </lineage>
</organism>